<keyword evidence="6" id="KW-0963">Cytoplasm</keyword>
<comment type="caution">
    <text evidence="10">The sequence shown here is derived from an EMBL/GenBank/DDBJ whole genome shotgun (WGS) entry which is preliminary data.</text>
</comment>
<dbReference type="EMBL" id="DVHI01000083">
    <property type="protein sequence ID" value="HIR63220.1"/>
    <property type="molecule type" value="Genomic_DNA"/>
</dbReference>
<dbReference type="Proteomes" id="UP000886744">
    <property type="component" value="Unassembled WGS sequence"/>
</dbReference>
<dbReference type="Gene3D" id="3.20.20.70">
    <property type="entry name" value="Aldolase class I"/>
    <property type="match status" value="1"/>
</dbReference>
<protein>
    <recommendedName>
        <fullName evidence="5">3-deoxy-8-phosphooctulonate synthase</fullName>
        <ecNumber evidence="5">2.5.1.55</ecNumber>
    </recommendedName>
</protein>
<proteinExistence type="inferred from homology"/>
<dbReference type="AlphaFoldDB" id="A0A9D1J710"/>
<dbReference type="InterPro" id="IPR006269">
    <property type="entry name" value="KDO8P_synthase"/>
</dbReference>
<comment type="catalytic activity">
    <reaction evidence="8">
        <text>D-arabinose 5-phosphate + phosphoenolpyruvate + H2O = 3-deoxy-alpha-D-manno-2-octulosonate-8-phosphate + phosphate</text>
        <dbReference type="Rhea" id="RHEA:14053"/>
        <dbReference type="ChEBI" id="CHEBI:15377"/>
        <dbReference type="ChEBI" id="CHEBI:43474"/>
        <dbReference type="ChEBI" id="CHEBI:57693"/>
        <dbReference type="ChEBI" id="CHEBI:58702"/>
        <dbReference type="ChEBI" id="CHEBI:85985"/>
        <dbReference type="EC" id="2.5.1.55"/>
    </reaction>
</comment>
<dbReference type="NCBIfam" id="TIGR01362">
    <property type="entry name" value="KDO8P_synth"/>
    <property type="match status" value="1"/>
</dbReference>
<keyword evidence="7 10" id="KW-0808">Transferase</keyword>
<dbReference type="InterPro" id="IPR006218">
    <property type="entry name" value="DAHP1/KDSA"/>
</dbReference>
<evidence type="ECO:0000256" key="2">
    <source>
        <dbReference type="ARBA" id="ARBA00004756"/>
    </source>
</evidence>
<reference evidence="10" key="1">
    <citation type="submission" date="2020-10" db="EMBL/GenBank/DDBJ databases">
        <authorList>
            <person name="Gilroy R."/>
        </authorList>
    </citation>
    <scope>NUCLEOTIDE SEQUENCE</scope>
    <source>
        <strain evidence="10">ChiHjej13B12-12457</strain>
    </source>
</reference>
<comment type="pathway">
    <text evidence="3">Carbohydrate biosynthesis; 3-deoxy-D-manno-octulosonate biosynthesis; 3-deoxy-D-manno-octulosonate from D-ribulose 5-phosphate: step 2/3.</text>
</comment>
<evidence type="ECO:0000256" key="1">
    <source>
        <dbReference type="ARBA" id="ARBA00004496"/>
    </source>
</evidence>
<evidence type="ECO:0000256" key="8">
    <source>
        <dbReference type="ARBA" id="ARBA00049112"/>
    </source>
</evidence>
<evidence type="ECO:0000256" key="5">
    <source>
        <dbReference type="ARBA" id="ARBA00012693"/>
    </source>
</evidence>
<dbReference type="Pfam" id="PF00793">
    <property type="entry name" value="DAHP_synth_1"/>
    <property type="match status" value="1"/>
</dbReference>
<feature type="domain" description="DAHP synthetase I/KDSA" evidence="9">
    <location>
        <begin position="9"/>
        <end position="257"/>
    </location>
</feature>
<gene>
    <name evidence="10" type="primary">kdsA</name>
    <name evidence="10" type="ORF">IAC94_06840</name>
</gene>
<evidence type="ECO:0000313" key="10">
    <source>
        <dbReference type="EMBL" id="HIR63220.1"/>
    </source>
</evidence>
<organism evidence="10 11">
    <name type="scientific">Candidatus Coprenecus avistercoris</name>
    <dbReference type="NCBI Taxonomy" id="2840730"/>
    <lineage>
        <taxon>Bacteria</taxon>
        <taxon>Pseudomonadati</taxon>
        <taxon>Bacteroidota</taxon>
        <taxon>Bacteroidia</taxon>
        <taxon>Bacteroidales</taxon>
        <taxon>Rikenellaceae</taxon>
        <taxon>Rikenellaceae incertae sedis</taxon>
        <taxon>Candidatus Coprenecus</taxon>
    </lineage>
</organism>
<evidence type="ECO:0000256" key="6">
    <source>
        <dbReference type="ARBA" id="ARBA00022490"/>
    </source>
</evidence>
<comment type="similarity">
    <text evidence="4">Belongs to the KdsA family.</text>
</comment>
<dbReference type="GO" id="GO:0008676">
    <property type="term" value="F:3-deoxy-8-phosphooctulonate synthase activity"/>
    <property type="evidence" value="ECO:0007669"/>
    <property type="project" value="UniProtKB-EC"/>
</dbReference>
<dbReference type="EC" id="2.5.1.55" evidence="5"/>
<evidence type="ECO:0000256" key="4">
    <source>
        <dbReference type="ARBA" id="ARBA00010499"/>
    </source>
</evidence>
<dbReference type="PANTHER" id="PTHR21057">
    <property type="entry name" value="PHOSPHO-2-DEHYDRO-3-DEOXYHEPTONATE ALDOLASE"/>
    <property type="match status" value="1"/>
</dbReference>
<dbReference type="InterPro" id="IPR013785">
    <property type="entry name" value="Aldolase_TIM"/>
</dbReference>
<dbReference type="NCBIfam" id="NF003543">
    <property type="entry name" value="PRK05198.1"/>
    <property type="match status" value="1"/>
</dbReference>
<reference evidence="10" key="2">
    <citation type="journal article" date="2021" name="PeerJ">
        <title>Extensive microbial diversity within the chicken gut microbiome revealed by metagenomics and culture.</title>
        <authorList>
            <person name="Gilroy R."/>
            <person name="Ravi A."/>
            <person name="Getino M."/>
            <person name="Pursley I."/>
            <person name="Horton D.L."/>
            <person name="Alikhan N.F."/>
            <person name="Baker D."/>
            <person name="Gharbi K."/>
            <person name="Hall N."/>
            <person name="Watson M."/>
            <person name="Adriaenssens E.M."/>
            <person name="Foster-Nyarko E."/>
            <person name="Jarju S."/>
            <person name="Secka A."/>
            <person name="Antonio M."/>
            <person name="Oren A."/>
            <person name="Chaudhuri R.R."/>
            <person name="La Ragione R."/>
            <person name="Hildebrand F."/>
            <person name="Pallen M.J."/>
        </authorList>
    </citation>
    <scope>NUCLEOTIDE SEQUENCE</scope>
    <source>
        <strain evidence="10">ChiHjej13B12-12457</strain>
    </source>
</reference>
<dbReference type="SUPFAM" id="SSF51569">
    <property type="entry name" value="Aldolase"/>
    <property type="match status" value="1"/>
</dbReference>
<comment type="subcellular location">
    <subcellularLocation>
        <location evidence="1">Cytoplasm</location>
    </subcellularLocation>
</comment>
<comment type="pathway">
    <text evidence="2">Bacterial outer membrane biogenesis; lipopolysaccharide biosynthesis.</text>
</comment>
<sequence length="284" mass="30924">MTEITFNASNFTLLAGPCVIEGRDITRAIAQELCALTAKYEIPFIFKASYRKANRSRYDSFTGIGDEKGLEILAEIREDFHVPVVTDIHQPDEAAAAASYGIDMLQIPAFLCRQTDLLEAAARTGKWINIKKGQFLSPAAMKFAAEKVSHAGNNNIALTDRGTQFGYSDLIVDFRGIPQMQKLGYPVILDVTHSLQAPNQASGVTGGHPEMISVLARAGVAAGVDALFMETHPDPASALSDGANMLRLSLMEDLLKQLLPIRQAIRTDNLYRTGMHSRPCGTKS</sequence>
<evidence type="ECO:0000256" key="7">
    <source>
        <dbReference type="ARBA" id="ARBA00022679"/>
    </source>
</evidence>
<accession>A0A9D1J710</accession>
<evidence type="ECO:0000313" key="11">
    <source>
        <dbReference type="Proteomes" id="UP000886744"/>
    </source>
</evidence>
<evidence type="ECO:0000256" key="3">
    <source>
        <dbReference type="ARBA" id="ARBA00004845"/>
    </source>
</evidence>
<evidence type="ECO:0000259" key="9">
    <source>
        <dbReference type="Pfam" id="PF00793"/>
    </source>
</evidence>
<name>A0A9D1J710_9BACT</name>
<dbReference type="GO" id="GO:0005737">
    <property type="term" value="C:cytoplasm"/>
    <property type="evidence" value="ECO:0007669"/>
    <property type="project" value="UniProtKB-SubCell"/>
</dbReference>